<dbReference type="OrthoDB" id="5241191at2"/>
<organism evidence="4 5">
    <name type="scientific">Actinophytocola oryzae</name>
    <dbReference type="NCBI Taxonomy" id="502181"/>
    <lineage>
        <taxon>Bacteria</taxon>
        <taxon>Bacillati</taxon>
        <taxon>Actinomycetota</taxon>
        <taxon>Actinomycetes</taxon>
        <taxon>Pseudonocardiales</taxon>
        <taxon>Pseudonocardiaceae</taxon>
    </lineage>
</organism>
<feature type="transmembrane region" description="Helical" evidence="1">
    <location>
        <begin position="12"/>
        <end position="31"/>
    </location>
</feature>
<reference evidence="4 5" key="1">
    <citation type="submission" date="2019-03" db="EMBL/GenBank/DDBJ databases">
        <title>Genomic Encyclopedia of Archaeal and Bacterial Type Strains, Phase II (KMG-II): from individual species to whole genera.</title>
        <authorList>
            <person name="Goeker M."/>
        </authorList>
    </citation>
    <scope>NUCLEOTIDE SEQUENCE [LARGE SCALE GENOMIC DNA]</scope>
    <source>
        <strain evidence="4 5">DSM 45499</strain>
    </source>
</reference>
<keyword evidence="5" id="KW-1185">Reference proteome</keyword>
<dbReference type="InterPro" id="IPR024516">
    <property type="entry name" value="Mce_C"/>
</dbReference>
<accession>A0A4R7UZ01</accession>
<proteinExistence type="predicted"/>
<protein>
    <submittedName>
        <fullName evidence="4">Phospholipid/cholesterol/gamma-HCH transport system substrate-binding protein</fullName>
    </submittedName>
</protein>
<dbReference type="PANTHER" id="PTHR33371">
    <property type="entry name" value="INTERMEMBRANE PHOSPHOLIPID TRANSPORT SYSTEM BINDING PROTEIN MLAD-RELATED"/>
    <property type="match status" value="1"/>
</dbReference>
<dbReference type="EMBL" id="SOCP01000020">
    <property type="protein sequence ID" value="TDV41387.1"/>
    <property type="molecule type" value="Genomic_DNA"/>
</dbReference>
<dbReference type="AlphaFoldDB" id="A0A4R7UZ01"/>
<keyword evidence="1" id="KW-0812">Transmembrane</keyword>
<evidence type="ECO:0000313" key="4">
    <source>
        <dbReference type="EMBL" id="TDV41387.1"/>
    </source>
</evidence>
<keyword evidence="1" id="KW-1133">Transmembrane helix</keyword>
<dbReference type="PRINTS" id="PR01782">
    <property type="entry name" value="MCEVIRFACTOR"/>
</dbReference>
<feature type="domain" description="Mammalian cell entry C-terminal" evidence="3">
    <location>
        <begin position="124"/>
        <end position="292"/>
    </location>
</feature>
<gene>
    <name evidence="4" type="ORF">CLV71_12077</name>
</gene>
<evidence type="ECO:0000259" key="2">
    <source>
        <dbReference type="Pfam" id="PF02470"/>
    </source>
</evidence>
<sequence>MRSFKERNPVPIGVIGTVVLLGITALVYFWGDLPGISGTTYEAEFSEAAGLRADDEVRVAGIKVGEIKDVELDSEHGYSRVLVTFRVDDTWIGDHTTAAIKIKTLLGRKFLALHPTGDEEQDPDTRIGLDRTATPYDVTQAFEGLADTVGDIDTGQLADSFRTISDTFADSPEHVRSALDGLTSLSHTISSRDTQLAQLLANTRQITTTLSGTNSEFDKLLDDGKLLLDELNNRRDAIHKLLTGTTDLARQLSGLVADNQKQLGPALAQLDQVTDVLTKYGTQLDRSLQLAGPYFRTLTNITGSGQWLDTYVCGLVPENREPCMPKRPSGGAK</sequence>
<name>A0A4R7UZ01_9PSEU</name>
<keyword evidence="1" id="KW-0472">Membrane</keyword>
<evidence type="ECO:0000259" key="3">
    <source>
        <dbReference type="Pfam" id="PF11887"/>
    </source>
</evidence>
<evidence type="ECO:0000313" key="5">
    <source>
        <dbReference type="Proteomes" id="UP000294927"/>
    </source>
</evidence>
<dbReference type="NCBIfam" id="TIGR00996">
    <property type="entry name" value="Mtu_fam_mce"/>
    <property type="match status" value="1"/>
</dbReference>
<dbReference type="InterPro" id="IPR005693">
    <property type="entry name" value="Mce"/>
</dbReference>
<dbReference type="Proteomes" id="UP000294927">
    <property type="component" value="Unassembled WGS sequence"/>
</dbReference>
<dbReference type="GO" id="GO:0005576">
    <property type="term" value="C:extracellular region"/>
    <property type="evidence" value="ECO:0007669"/>
    <property type="project" value="TreeGrafter"/>
</dbReference>
<dbReference type="PANTHER" id="PTHR33371:SF18">
    <property type="entry name" value="MCE-FAMILY PROTEIN MCE3C"/>
    <property type="match status" value="1"/>
</dbReference>
<dbReference type="InterPro" id="IPR003399">
    <property type="entry name" value="Mce/MlaD"/>
</dbReference>
<feature type="domain" description="Mce/MlaD" evidence="2">
    <location>
        <begin position="38"/>
        <end position="115"/>
    </location>
</feature>
<dbReference type="Pfam" id="PF11887">
    <property type="entry name" value="Mce4_CUP1"/>
    <property type="match status" value="1"/>
</dbReference>
<dbReference type="InterPro" id="IPR052336">
    <property type="entry name" value="MlaD_Phospholipid_Transporter"/>
</dbReference>
<comment type="caution">
    <text evidence="4">The sequence shown here is derived from an EMBL/GenBank/DDBJ whole genome shotgun (WGS) entry which is preliminary data.</text>
</comment>
<dbReference type="Pfam" id="PF02470">
    <property type="entry name" value="MlaD"/>
    <property type="match status" value="1"/>
</dbReference>
<dbReference type="RefSeq" id="WP_133907752.1">
    <property type="nucleotide sequence ID" value="NZ_SOCP01000020.1"/>
</dbReference>
<evidence type="ECO:0000256" key="1">
    <source>
        <dbReference type="SAM" id="Phobius"/>
    </source>
</evidence>